<evidence type="ECO:0000259" key="9">
    <source>
        <dbReference type="Pfam" id="PF04324"/>
    </source>
</evidence>
<dbReference type="Gene3D" id="1.10.10.1100">
    <property type="entry name" value="BFD-like [2Fe-2S]-binding domain"/>
    <property type="match status" value="1"/>
</dbReference>
<evidence type="ECO:0000256" key="5">
    <source>
        <dbReference type="ARBA" id="ARBA00023004"/>
    </source>
</evidence>
<dbReference type="GO" id="GO:0051537">
    <property type="term" value="F:2 iron, 2 sulfur cluster binding"/>
    <property type="evidence" value="ECO:0007669"/>
    <property type="project" value="UniProtKB-KW"/>
</dbReference>
<keyword evidence="2" id="KW-0001">2Fe-2S</keyword>
<dbReference type="RefSeq" id="WP_072999226.1">
    <property type="nucleotide sequence ID" value="NZ_FQUM01000002.1"/>
</dbReference>
<keyword evidence="5" id="KW-0408">Iron</keyword>
<keyword evidence="6" id="KW-0411">Iron-sulfur</keyword>
<evidence type="ECO:0000313" key="11">
    <source>
        <dbReference type="Proteomes" id="UP000184164"/>
    </source>
</evidence>
<name>A0A1M4VRL9_9BACT</name>
<evidence type="ECO:0000256" key="2">
    <source>
        <dbReference type="ARBA" id="ARBA00022714"/>
    </source>
</evidence>
<dbReference type="PANTHER" id="PTHR37424">
    <property type="entry name" value="BACTERIOFERRITIN-ASSOCIATED FERREDOXIN"/>
    <property type="match status" value="1"/>
</dbReference>
<evidence type="ECO:0000256" key="3">
    <source>
        <dbReference type="ARBA" id="ARBA00022723"/>
    </source>
</evidence>
<reference evidence="10 11" key="1">
    <citation type="submission" date="2016-11" db="EMBL/GenBank/DDBJ databases">
        <authorList>
            <person name="Jaros S."/>
            <person name="Januszkiewicz K."/>
            <person name="Wedrychowicz H."/>
        </authorList>
    </citation>
    <scope>NUCLEOTIDE SEQUENCE [LARGE SCALE GENOMIC DNA]</scope>
    <source>
        <strain evidence="10 11">DSM 26910</strain>
    </source>
</reference>
<comment type="similarity">
    <text evidence="8">Belongs to the Bfd family.</text>
</comment>
<keyword evidence="3" id="KW-0479">Metal-binding</keyword>
<dbReference type="OrthoDB" id="1122837at2"/>
<sequence>MARIVCLCNWVDKKEIEAALKKGATSTGEIQKLTLAGTSCGRCLPEIDQLVSDFINKKPKDPQKKLDFDF</sequence>
<proteinExistence type="inferred from homology"/>
<dbReference type="STRING" id="1484053.SAMN05444274_102181"/>
<evidence type="ECO:0000256" key="1">
    <source>
        <dbReference type="ARBA" id="ARBA00022448"/>
    </source>
</evidence>
<evidence type="ECO:0000313" key="10">
    <source>
        <dbReference type="EMBL" id="SHE71497.1"/>
    </source>
</evidence>
<feature type="domain" description="BFD-like [2Fe-2S]-binding" evidence="9">
    <location>
        <begin position="4"/>
        <end position="51"/>
    </location>
</feature>
<evidence type="ECO:0000256" key="7">
    <source>
        <dbReference type="ARBA" id="ARBA00039386"/>
    </source>
</evidence>
<dbReference type="Pfam" id="PF04324">
    <property type="entry name" value="Fer2_BFD"/>
    <property type="match status" value="1"/>
</dbReference>
<dbReference type="GO" id="GO:0046872">
    <property type="term" value="F:metal ion binding"/>
    <property type="evidence" value="ECO:0007669"/>
    <property type="project" value="UniProtKB-KW"/>
</dbReference>
<evidence type="ECO:0000256" key="4">
    <source>
        <dbReference type="ARBA" id="ARBA00022982"/>
    </source>
</evidence>
<protein>
    <recommendedName>
        <fullName evidence="7">Bacterioferritin-associated ferredoxin</fullName>
    </recommendedName>
</protein>
<dbReference type="InterPro" id="IPR052371">
    <property type="entry name" value="BFD-associated_ferredoxin"/>
</dbReference>
<keyword evidence="1" id="KW-0813">Transport</keyword>
<keyword evidence="4" id="KW-0249">Electron transport</keyword>
<dbReference type="Proteomes" id="UP000184164">
    <property type="component" value="Unassembled WGS sequence"/>
</dbReference>
<dbReference type="AlphaFoldDB" id="A0A1M4VRL9"/>
<dbReference type="EMBL" id="FQUM01000002">
    <property type="protein sequence ID" value="SHE71497.1"/>
    <property type="molecule type" value="Genomic_DNA"/>
</dbReference>
<organism evidence="10 11">
    <name type="scientific">Mariniphaga anaerophila</name>
    <dbReference type="NCBI Taxonomy" id="1484053"/>
    <lineage>
        <taxon>Bacteria</taxon>
        <taxon>Pseudomonadati</taxon>
        <taxon>Bacteroidota</taxon>
        <taxon>Bacteroidia</taxon>
        <taxon>Marinilabiliales</taxon>
        <taxon>Prolixibacteraceae</taxon>
        <taxon>Mariniphaga</taxon>
    </lineage>
</organism>
<dbReference type="PANTHER" id="PTHR37424:SF1">
    <property type="entry name" value="BACTERIOFERRITIN-ASSOCIATED FERREDOXIN"/>
    <property type="match status" value="1"/>
</dbReference>
<dbReference type="InterPro" id="IPR041854">
    <property type="entry name" value="BFD-like_2Fe2S-bd_dom_sf"/>
</dbReference>
<evidence type="ECO:0000256" key="6">
    <source>
        <dbReference type="ARBA" id="ARBA00023014"/>
    </source>
</evidence>
<dbReference type="InterPro" id="IPR007419">
    <property type="entry name" value="BFD-like_2Fe2S-bd_dom"/>
</dbReference>
<gene>
    <name evidence="10" type="ORF">SAMN05444274_102181</name>
</gene>
<keyword evidence="11" id="KW-1185">Reference proteome</keyword>
<evidence type="ECO:0000256" key="8">
    <source>
        <dbReference type="ARBA" id="ARBA00046332"/>
    </source>
</evidence>
<accession>A0A1M4VRL9</accession>